<name>A0ACC2E9M5_DIPCM</name>
<reference evidence="2" key="1">
    <citation type="journal article" date="2024" name="Proc. Natl. Acad. Sci. U.S.A.">
        <title>Extraordinary preservation of gene collinearity over three hundred million years revealed in homosporous lycophytes.</title>
        <authorList>
            <person name="Li C."/>
            <person name="Wickell D."/>
            <person name="Kuo L.Y."/>
            <person name="Chen X."/>
            <person name="Nie B."/>
            <person name="Liao X."/>
            <person name="Peng D."/>
            <person name="Ji J."/>
            <person name="Jenkins J."/>
            <person name="Williams M."/>
            <person name="Shu S."/>
            <person name="Plott C."/>
            <person name="Barry K."/>
            <person name="Rajasekar S."/>
            <person name="Grimwood J."/>
            <person name="Han X."/>
            <person name="Sun S."/>
            <person name="Hou Z."/>
            <person name="He W."/>
            <person name="Dai G."/>
            <person name="Sun C."/>
            <person name="Schmutz J."/>
            <person name="Leebens-Mack J.H."/>
            <person name="Li F.W."/>
            <person name="Wang L."/>
        </authorList>
    </citation>
    <scope>NUCLEOTIDE SEQUENCE [LARGE SCALE GENOMIC DNA]</scope>
    <source>
        <strain evidence="2">cv. PW_Plant_1</strain>
    </source>
</reference>
<dbReference type="EMBL" id="CM055094">
    <property type="protein sequence ID" value="KAJ7563279.1"/>
    <property type="molecule type" value="Genomic_DNA"/>
</dbReference>
<evidence type="ECO:0000313" key="1">
    <source>
        <dbReference type="EMBL" id="KAJ7563279.1"/>
    </source>
</evidence>
<sequence>MQEMQTGTVAENGGRQAGASGASSNVSGLSSLNNPFATNVAPMLQKAAFSGKPAATHDITTNMNQSTGNFGTNKVTIGVHSLQKVGPRLRAEGNMIPPASDAATLRRQVAALQSDLEAHMESEQYLQSINQQLRERLELYMKQNHENVERAESELNTLHEDMEQTLELQQRLAQRASCLEKEKKDLEQALQNRLQEFEVERSSLQNQINNLSEDLKRRTDSQFRAKSLQAELECALIAKKKLEEELHGSCAEADALKLKTEEYCNELKELVAKEKRIELVDFCCRKSLLRRFFKRLKEAIKEQCLADVCEQAAASFSKRSSSKRGFQALRLATHRASQIRRAHNRHAKAFSQWRQSVTQHQAEARAVLEVNAALKRAAMVFWRDHHVLQAIKKKKEMKAIIHLKRRVQKAVRGLLACWWEEMASRRRANQLSQLLALRRRRSLLVTALHSWMHATFDNLLVANTKYHSELLDAKAQCDEQKLQTTAVDVENLKLIDQLHSLSSEVALLKTNINEKNSQEDELHRALEDGAVIEDSLRGELEQQNEWIKELELKVRELQAKLQTKNAEDTVEDVQHSLQLRSLEKALKELRSQYEQRCMQANSYEKALKETAEKLEGASDESQEKLSSAFEIAASLRKLLEDRESHFATLEGNCRRKELELGEIQRKLASANNTFCETVEVRDARINELENLLVHKQTEMLEAQQQLQDLQLALDAKENRVRKLEYGIKLKLERDSNRPRSYLSSWIPPAAHSEPRPLFQNNLHLAQAKETMRHLCSQTKTTLQDDMDYESNIAESRELNDWRLLMSHESKFSGEGASAEIRHNSTSDDDEEDMRPQTGVNISPSSSCSPRASTQLDQRSSSSKSPSTVAGAEGSPSGLNQEKLSVANLSRHNKYAGITQDKDPGAEDSLQCEIERLQARIMSRLRDSSPTDDLHVEHQPLR</sequence>
<proteinExistence type="predicted"/>
<protein>
    <submittedName>
        <fullName evidence="1">Uncharacterized protein</fullName>
    </submittedName>
</protein>
<comment type="caution">
    <text evidence="1">The sequence shown here is derived from an EMBL/GenBank/DDBJ whole genome shotgun (WGS) entry which is preliminary data.</text>
</comment>
<keyword evidence="2" id="KW-1185">Reference proteome</keyword>
<dbReference type="Proteomes" id="UP001162992">
    <property type="component" value="Chromosome 3"/>
</dbReference>
<gene>
    <name evidence="1" type="ORF">O6H91_03G104200</name>
</gene>
<accession>A0ACC2E9M5</accession>
<evidence type="ECO:0000313" key="2">
    <source>
        <dbReference type="Proteomes" id="UP001162992"/>
    </source>
</evidence>
<organism evidence="1 2">
    <name type="scientific">Diphasiastrum complanatum</name>
    <name type="common">Issler's clubmoss</name>
    <name type="synonym">Lycopodium complanatum</name>
    <dbReference type="NCBI Taxonomy" id="34168"/>
    <lineage>
        <taxon>Eukaryota</taxon>
        <taxon>Viridiplantae</taxon>
        <taxon>Streptophyta</taxon>
        <taxon>Embryophyta</taxon>
        <taxon>Tracheophyta</taxon>
        <taxon>Lycopodiopsida</taxon>
        <taxon>Lycopodiales</taxon>
        <taxon>Lycopodiaceae</taxon>
        <taxon>Lycopodioideae</taxon>
        <taxon>Diphasiastrum</taxon>
    </lineage>
</organism>